<dbReference type="AlphaFoldDB" id="A0A165KTC0"/>
<feature type="compositionally biased region" description="Low complexity" evidence="2">
    <location>
        <begin position="650"/>
        <end position="664"/>
    </location>
</feature>
<feature type="region of interest" description="Disordered" evidence="2">
    <location>
        <begin position="782"/>
        <end position="908"/>
    </location>
</feature>
<proteinExistence type="predicted"/>
<evidence type="ECO:0000256" key="3">
    <source>
        <dbReference type="SAM" id="Phobius"/>
    </source>
</evidence>
<feature type="region of interest" description="Disordered" evidence="2">
    <location>
        <begin position="300"/>
        <end position="323"/>
    </location>
</feature>
<dbReference type="InterPro" id="IPR046342">
    <property type="entry name" value="CBS_dom_sf"/>
</dbReference>
<feature type="compositionally biased region" description="Basic residues" evidence="2">
    <location>
        <begin position="478"/>
        <end position="495"/>
    </location>
</feature>
<feature type="domain" description="CNNM transmembrane" evidence="4">
    <location>
        <begin position="44"/>
        <end position="224"/>
    </location>
</feature>
<dbReference type="InterPro" id="IPR002550">
    <property type="entry name" value="CNNM"/>
</dbReference>
<dbReference type="GO" id="GO:0005737">
    <property type="term" value="C:cytoplasm"/>
    <property type="evidence" value="ECO:0007669"/>
    <property type="project" value="TreeGrafter"/>
</dbReference>
<feature type="region of interest" description="Disordered" evidence="2">
    <location>
        <begin position="691"/>
        <end position="740"/>
    </location>
</feature>
<dbReference type="InterPro" id="IPR045095">
    <property type="entry name" value="ACDP"/>
</dbReference>
<keyword evidence="1 3" id="KW-0812">Transmembrane</keyword>
<name>A0A165KTC0_9APHY</name>
<protein>
    <submittedName>
        <fullName evidence="5">DUF21-domain-containing protein</fullName>
    </submittedName>
</protein>
<feature type="transmembrane region" description="Helical" evidence="3">
    <location>
        <begin position="164"/>
        <end position="187"/>
    </location>
</feature>
<feature type="compositionally biased region" description="Low complexity" evidence="2">
    <location>
        <begin position="842"/>
        <end position="854"/>
    </location>
</feature>
<keyword evidence="6" id="KW-1185">Reference proteome</keyword>
<feature type="compositionally biased region" description="Low complexity" evidence="2">
    <location>
        <begin position="813"/>
        <end position="828"/>
    </location>
</feature>
<reference evidence="5 6" key="1">
    <citation type="journal article" date="2016" name="Mol. Biol. Evol.">
        <title>Comparative Genomics of Early-Diverging Mushroom-Forming Fungi Provides Insights into the Origins of Lignocellulose Decay Capabilities.</title>
        <authorList>
            <person name="Nagy L.G."/>
            <person name="Riley R."/>
            <person name="Tritt A."/>
            <person name="Adam C."/>
            <person name="Daum C."/>
            <person name="Floudas D."/>
            <person name="Sun H."/>
            <person name="Yadav J.S."/>
            <person name="Pangilinan J."/>
            <person name="Larsson K.H."/>
            <person name="Matsuura K."/>
            <person name="Barry K."/>
            <person name="Labutti K."/>
            <person name="Kuo R."/>
            <person name="Ohm R.A."/>
            <person name="Bhattacharya S.S."/>
            <person name="Shirouzu T."/>
            <person name="Yoshinaga Y."/>
            <person name="Martin F.M."/>
            <person name="Grigoriev I.V."/>
            <person name="Hibbett D.S."/>
        </authorList>
    </citation>
    <scope>NUCLEOTIDE SEQUENCE [LARGE SCALE GENOMIC DNA]</scope>
    <source>
        <strain evidence="5 6">L-15889</strain>
    </source>
</reference>
<dbReference type="GO" id="GO:0016020">
    <property type="term" value="C:membrane"/>
    <property type="evidence" value="ECO:0007669"/>
    <property type="project" value="UniProtKB-UniRule"/>
</dbReference>
<feature type="transmembrane region" description="Helical" evidence="3">
    <location>
        <begin position="133"/>
        <end position="152"/>
    </location>
</feature>
<dbReference type="GO" id="GO:0030026">
    <property type="term" value="P:intracellular manganese ion homeostasis"/>
    <property type="evidence" value="ECO:0007669"/>
    <property type="project" value="TreeGrafter"/>
</dbReference>
<evidence type="ECO:0000256" key="2">
    <source>
        <dbReference type="SAM" id="MobiDB-lite"/>
    </source>
</evidence>
<dbReference type="Gene3D" id="3.10.580.10">
    <property type="entry name" value="CBS-domain"/>
    <property type="match status" value="2"/>
</dbReference>
<dbReference type="EMBL" id="KV429173">
    <property type="protein sequence ID" value="KZT63556.1"/>
    <property type="molecule type" value="Genomic_DNA"/>
</dbReference>
<dbReference type="PROSITE" id="PS51846">
    <property type="entry name" value="CNNM"/>
    <property type="match status" value="1"/>
</dbReference>
<dbReference type="SUPFAM" id="SSF54631">
    <property type="entry name" value="CBS-domain pair"/>
    <property type="match status" value="1"/>
</dbReference>
<feature type="transmembrane region" description="Helical" evidence="3">
    <location>
        <begin position="49"/>
        <end position="73"/>
    </location>
</feature>
<sequence length="908" mass="96912">MLPTATRLHLQRLLLPALSAVLQHVPFLRGDSPSTHSLARRELSTSHKIVYGILIPVLVILSGIFAGLTLGYMSLDETQLNVLSISGTATQKEYANKIKPIRKNGHLLLVTLLLANMITNETLPVIADPVLGGGVQAVIVSTALVVIFAEIIPQSLCTRYGLFFGAKMAGVVQILIYAFAIVAWPVAKLLELALGPHHGIIYRRAELKELIAMHSDAGELGGDLRRDTVTIIGGALDLQEKVVKQAMTPIENVFMLSIDAKLDYETLRNICMTGHSRVPVYEEVDIPAPTAVAGTPVVREANKSSARDPAVAQTSAGGASSMAPGAKTIKAKKVIGILLVKQCVLLDPADATPVRKIPLNKVPIVPHNESLLGILDKFQEGRSHMAIVSRFSVERAQSVKKAVKQGLTQRLRSAIRDSDSEDESSSDEEAGTSQKRWGLRRKKSDESKSSGSTASANGTTLRESSHGDGSEEEESALRPKKLKGFGARGRRKHKAAKPEDVDLEMGVVNDKEGKDEKKEDSKTRSRMPTLPALPARGFWGREQDVPADAVLSTEGAEEFLQSVDPAVVPLGIITLEDVLEELIGEEIYDEFDPQGHPELAYAGGESKPKSQKFKVSGGVVIRHRRSAPQLVASSDKDASEGMAVAPTLITTSPPSAPDTTSALAQPNKLLVPQIVRPSALRGLNPLNLRNIGKMSRSRSAPPIPRDEVVARPKDGDSTPAPVPEGKVLESPQSMRPDQGSSIVVEQTNDTALTGVPEGLTAADTSAAPAIVPEVVHVDSQARARTRLSPLHSPTSSPPLSPSAITPLPPPMLAASSKPSSRSASPSPSLEHVIMLERKRRAASAGAGSMPAPKGLRFKSSPLTGDRTGVIVAEQLKRVKGASEEDGSIPRPEKDKEGPDIENAQDGTE</sequence>
<organism evidence="5 6">
    <name type="scientific">Daedalea quercina L-15889</name>
    <dbReference type="NCBI Taxonomy" id="1314783"/>
    <lineage>
        <taxon>Eukaryota</taxon>
        <taxon>Fungi</taxon>
        <taxon>Dikarya</taxon>
        <taxon>Basidiomycota</taxon>
        <taxon>Agaricomycotina</taxon>
        <taxon>Agaricomycetes</taxon>
        <taxon>Polyporales</taxon>
        <taxon>Fomitopsis</taxon>
    </lineage>
</organism>
<dbReference type="STRING" id="1314783.A0A165KTC0"/>
<dbReference type="GO" id="GO:0010960">
    <property type="term" value="P:magnesium ion homeostasis"/>
    <property type="evidence" value="ECO:0007669"/>
    <property type="project" value="InterPro"/>
</dbReference>
<feature type="compositionally biased region" description="Acidic residues" evidence="2">
    <location>
        <begin position="419"/>
        <end position="430"/>
    </location>
</feature>
<evidence type="ECO:0000256" key="1">
    <source>
        <dbReference type="PROSITE-ProRule" id="PRU01193"/>
    </source>
</evidence>
<dbReference type="Pfam" id="PF01595">
    <property type="entry name" value="CNNM"/>
    <property type="match status" value="1"/>
</dbReference>
<accession>A0A165KTC0</accession>
<feature type="compositionally biased region" description="Polar residues" evidence="2">
    <location>
        <begin position="730"/>
        <end position="740"/>
    </location>
</feature>
<dbReference type="OrthoDB" id="5353557at2759"/>
<evidence type="ECO:0000313" key="5">
    <source>
        <dbReference type="EMBL" id="KZT63556.1"/>
    </source>
</evidence>
<feature type="compositionally biased region" description="Pro residues" evidence="2">
    <location>
        <begin position="795"/>
        <end position="811"/>
    </location>
</feature>
<evidence type="ECO:0000259" key="4">
    <source>
        <dbReference type="PROSITE" id="PS51846"/>
    </source>
</evidence>
<dbReference type="Proteomes" id="UP000076727">
    <property type="component" value="Unassembled WGS sequence"/>
</dbReference>
<feature type="compositionally biased region" description="Basic and acidic residues" evidence="2">
    <location>
        <begin position="509"/>
        <end position="523"/>
    </location>
</feature>
<keyword evidence="1 3" id="KW-1133">Transmembrane helix</keyword>
<feature type="region of interest" description="Disordered" evidence="2">
    <location>
        <begin position="626"/>
        <end position="664"/>
    </location>
</feature>
<gene>
    <name evidence="5" type="ORF">DAEQUDRAFT_699939</name>
</gene>
<dbReference type="PANTHER" id="PTHR12064:SF90">
    <property type="entry name" value="CNNM TRANSMEMBRANE DOMAIN-CONTAINING PROTEIN"/>
    <property type="match status" value="1"/>
</dbReference>
<dbReference type="PANTHER" id="PTHR12064">
    <property type="entry name" value="METAL TRANSPORTER CNNM"/>
    <property type="match status" value="1"/>
</dbReference>
<evidence type="ECO:0000313" key="6">
    <source>
        <dbReference type="Proteomes" id="UP000076727"/>
    </source>
</evidence>
<feature type="compositionally biased region" description="Basic and acidic residues" evidence="2">
    <location>
        <begin position="704"/>
        <end position="716"/>
    </location>
</feature>
<feature type="region of interest" description="Disordered" evidence="2">
    <location>
        <begin position="413"/>
        <end position="539"/>
    </location>
</feature>
<keyword evidence="1 3" id="KW-0472">Membrane</keyword>